<evidence type="ECO:0000256" key="6">
    <source>
        <dbReference type="ARBA" id="ARBA00023316"/>
    </source>
</evidence>
<keyword evidence="11" id="KW-1185">Reference proteome</keyword>
<evidence type="ECO:0000259" key="9">
    <source>
        <dbReference type="PROSITE" id="PS52029"/>
    </source>
</evidence>
<keyword evidence="6 7" id="KW-0961">Cell wall biogenesis/degradation</keyword>
<dbReference type="Proteomes" id="UP000590740">
    <property type="component" value="Unassembled WGS sequence"/>
</dbReference>
<gene>
    <name evidence="10" type="ORF">HNQ65_003207</name>
</gene>
<feature type="active site" description="Nucleophile" evidence="7">
    <location>
        <position position="297"/>
    </location>
</feature>
<evidence type="ECO:0000256" key="3">
    <source>
        <dbReference type="ARBA" id="ARBA00022679"/>
    </source>
</evidence>
<keyword evidence="4 7" id="KW-0133">Cell shape</keyword>
<dbReference type="Gene3D" id="1.10.101.10">
    <property type="entry name" value="PGBD-like superfamily/PGBD"/>
    <property type="match status" value="1"/>
</dbReference>
<dbReference type="InterPro" id="IPR005490">
    <property type="entry name" value="LD_TPept_cat_dom"/>
</dbReference>
<dbReference type="InterPro" id="IPR002477">
    <property type="entry name" value="Peptidoglycan-bd-like"/>
</dbReference>
<dbReference type="AlphaFoldDB" id="A0A7W8DKU3"/>
<keyword evidence="5 7" id="KW-0573">Peptidoglycan synthesis</keyword>
<dbReference type="GO" id="GO:0005576">
    <property type="term" value="C:extracellular region"/>
    <property type="evidence" value="ECO:0007669"/>
    <property type="project" value="TreeGrafter"/>
</dbReference>
<evidence type="ECO:0000256" key="5">
    <source>
        <dbReference type="ARBA" id="ARBA00022984"/>
    </source>
</evidence>
<organism evidence="10 11">
    <name type="scientific">Prosthecobacter vanneervenii</name>
    <dbReference type="NCBI Taxonomy" id="48466"/>
    <lineage>
        <taxon>Bacteria</taxon>
        <taxon>Pseudomonadati</taxon>
        <taxon>Verrucomicrobiota</taxon>
        <taxon>Verrucomicrobiia</taxon>
        <taxon>Verrucomicrobiales</taxon>
        <taxon>Verrucomicrobiaceae</taxon>
        <taxon>Prosthecobacter</taxon>
    </lineage>
</organism>
<comment type="pathway">
    <text evidence="1 7">Cell wall biogenesis; peptidoglycan biosynthesis.</text>
</comment>
<comment type="similarity">
    <text evidence="2">Belongs to the YkuD family.</text>
</comment>
<dbReference type="Pfam" id="PF03734">
    <property type="entry name" value="YkuD"/>
    <property type="match status" value="1"/>
</dbReference>
<dbReference type="GO" id="GO:0071555">
    <property type="term" value="P:cell wall organization"/>
    <property type="evidence" value="ECO:0007669"/>
    <property type="project" value="UniProtKB-UniRule"/>
</dbReference>
<dbReference type="InterPro" id="IPR036366">
    <property type="entry name" value="PGBDSf"/>
</dbReference>
<protein>
    <submittedName>
        <fullName evidence="10">Lipoprotein-anchoring transpeptidase ErfK/SrfK</fullName>
    </submittedName>
</protein>
<dbReference type="RefSeq" id="WP_184340595.1">
    <property type="nucleotide sequence ID" value="NZ_JACHIG010000006.1"/>
</dbReference>
<dbReference type="GO" id="GO:0016740">
    <property type="term" value="F:transferase activity"/>
    <property type="evidence" value="ECO:0007669"/>
    <property type="project" value="UniProtKB-KW"/>
</dbReference>
<accession>A0A7W8DKU3</accession>
<dbReference type="GO" id="GO:0071972">
    <property type="term" value="F:peptidoglycan L,D-transpeptidase activity"/>
    <property type="evidence" value="ECO:0007669"/>
    <property type="project" value="TreeGrafter"/>
</dbReference>
<dbReference type="PROSITE" id="PS52029">
    <property type="entry name" value="LD_TPASE"/>
    <property type="match status" value="1"/>
</dbReference>
<evidence type="ECO:0000256" key="2">
    <source>
        <dbReference type="ARBA" id="ARBA00005992"/>
    </source>
</evidence>
<dbReference type="SUPFAM" id="SSF141523">
    <property type="entry name" value="L,D-transpeptidase catalytic domain-like"/>
    <property type="match status" value="1"/>
</dbReference>
<dbReference type="GO" id="GO:0008360">
    <property type="term" value="P:regulation of cell shape"/>
    <property type="evidence" value="ECO:0007669"/>
    <property type="project" value="UniProtKB-UniRule"/>
</dbReference>
<evidence type="ECO:0000256" key="4">
    <source>
        <dbReference type="ARBA" id="ARBA00022960"/>
    </source>
</evidence>
<feature type="signal peptide" evidence="8">
    <location>
        <begin position="1"/>
        <end position="20"/>
    </location>
</feature>
<dbReference type="SUPFAM" id="SSF47090">
    <property type="entry name" value="PGBD-like"/>
    <property type="match status" value="1"/>
</dbReference>
<keyword evidence="3" id="KW-0808">Transferase</keyword>
<dbReference type="Pfam" id="PF01471">
    <property type="entry name" value="PG_binding_1"/>
    <property type="match status" value="1"/>
</dbReference>
<evidence type="ECO:0000256" key="8">
    <source>
        <dbReference type="SAM" id="SignalP"/>
    </source>
</evidence>
<dbReference type="InterPro" id="IPR038063">
    <property type="entry name" value="Transpep_catalytic_dom"/>
</dbReference>
<feature type="active site" description="Proton donor/acceptor" evidence="7">
    <location>
        <position position="281"/>
    </location>
</feature>
<comment type="caution">
    <text evidence="10">The sequence shown here is derived from an EMBL/GenBank/DDBJ whole genome shotgun (WGS) entry which is preliminary data.</text>
</comment>
<name>A0A7W8DKU3_9BACT</name>
<feature type="chain" id="PRO_5031457264" evidence="8">
    <location>
        <begin position="21"/>
        <end position="362"/>
    </location>
</feature>
<proteinExistence type="inferred from homology"/>
<evidence type="ECO:0000313" key="10">
    <source>
        <dbReference type="EMBL" id="MBB5033619.1"/>
    </source>
</evidence>
<feature type="domain" description="L,D-TPase catalytic" evidence="9">
    <location>
        <begin position="189"/>
        <end position="321"/>
    </location>
</feature>
<dbReference type="InterPro" id="IPR036365">
    <property type="entry name" value="PGBD-like_sf"/>
</dbReference>
<keyword evidence="8" id="KW-0732">Signal</keyword>
<dbReference type="InterPro" id="IPR050979">
    <property type="entry name" value="LD-transpeptidase"/>
</dbReference>
<dbReference type="GO" id="GO:0018104">
    <property type="term" value="P:peptidoglycan-protein cross-linking"/>
    <property type="evidence" value="ECO:0007669"/>
    <property type="project" value="TreeGrafter"/>
</dbReference>
<dbReference type="CDD" id="cd16913">
    <property type="entry name" value="YkuD_like"/>
    <property type="match status" value="1"/>
</dbReference>
<dbReference type="EMBL" id="JACHIG010000006">
    <property type="protein sequence ID" value="MBB5033619.1"/>
    <property type="molecule type" value="Genomic_DNA"/>
</dbReference>
<keyword evidence="10" id="KW-0449">Lipoprotein</keyword>
<reference evidence="10 11" key="1">
    <citation type="submission" date="2020-08" db="EMBL/GenBank/DDBJ databases">
        <title>Genomic Encyclopedia of Type Strains, Phase IV (KMG-IV): sequencing the most valuable type-strain genomes for metagenomic binning, comparative biology and taxonomic classification.</title>
        <authorList>
            <person name="Goeker M."/>
        </authorList>
    </citation>
    <scope>NUCLEOTIDE SEQUENCE [LARGE SCALE GENOMIC DNA]</scope>
    <source>
        <strain evidence="10 11">DSM 12252</strain>
    </source>
</reference>
<evidence type="ECO:0000313" key="11">
    <source>
        <dbReference type="Proteomes" id="UP000590740"/>
    </source>
</evidence>
<sequence>MKQLLTLASTFLLSISPLFGLNIPDPLPKTTEPVEDILRLQIFLDAQLFGPGKLDGRPGEFTTKALKRYQSSHGMPETELADSNLDLSSVTELYTSYTIRQEDLKFVGELPRQPSEQSKKKYLPYDSLLEFLTERFHCAPELLEFLNKPMKMDSLKPGDVVKVPAVQPFLIEELTEIAKLPEVPEFQQRVIKIDTKEKLLGVWDGDKMLASLPITPGSGHLATPPGTWRILGITQMPTFRWDKSVLEYGVRSSTYYQLPIGPNNPVGVMWIGLNRPGIGIHGTNSPQSIGRSSSHGCMRTANWDVVRLVKLITKGMTVIIEGPPPAPRPVEVAKALPVAPPPAALPVQEQKRGFFTRLFGRK</sequence>
<dbReference type="PANTHER" id="PTHR30582">
    <property type="entry name" value="L,D-TRANSPEPTIDASE"/>
    <property type="match status" value="1"/>
</dbReference>
<dbReference type="PANTHER" id="PTHR30582:SF30">
    <property type="entry name" value="BLR4375 PROTEIN"/>
    <property type="match status" value="1"/>
</dbReference>
<dbReference type="UniPathway" id="UPA00219"/>
<evidence type="ECO:0000256" key="7">
    <source>
        <dbReference type="PROSITE-ProRule" id="PRU01373"/>
    </source>
</evidence>
<dbReference type="Gene3D" id="2.40.440.10">
    <property type="entry name" value="L,D-transpeptidase catalytic domain-like"/>
    <property type="match status" value="1"/>
</dbReference>
<evidence type="ECO:0000256" key="1">
    <source>
        <dbReference type="ARBA" id="ARBA00004752"/>
    </source>
</evidence>